<gene>
    <name evidence="4" type="ORF">APUTEX25_003181</name>
</gene>
<evidence type="ECO:0000313" key="5">
    <source>
        <dbReference type="Proteomes" id="UP000279271"/>
    </source>
</evidence>
<feature type="compositionally biased region" description="Low complexity" evidence="1">
    <location>
        <begin position="323"/>
        <end position="335"/>
    </location>
</feature>
<dbReference type="InterPro" id="IPR029056">
    <property type="entry name" value="Ribokinase-like"/>
</dbReference>
<feature type="non-terminal residue" evidence="4">
    <location>
        <position position="1"/>
    </location>
</feature>
<feature type="domain" description="Carbohydrate kinase PfkB" evidence="3">
    <location>
        <begin position="384"/>
        <end position="462"/>
    </location>
</feature>
<dbReference type="Gene3D" id="3.40.1190.20">
    <property type="match status" value="2"/>
</dbReference>
<dbReference type="AlphaFoldDB" id="A0A3M7KTH0"/>
<proteinExistence type="predicted"/>
<organism evidence="4 5">
    <name type="scientific">Auxenochlorella protothecoides</name>
    <name type="common">Green microalga</name>
    <name type="synonym">Chlorella protothecoides</name>
    <dbReference type="NCBI Taxonomy" id="3075"/>
    <lineage>
        <taxon>Eukaryota</taxon>
        <taxon>Viridiplantae</taxon>
        <taxon>Chlorophyta</taxon>
        <taxon>core chlorophytes</taxon>
        <taxon>Trebouxiophyceae</taxon>
        <taxon>Chlorellales</taxon>
        <taxon>Chlorellaceae</taxon>
        <taxon>Auxenochlorella</taxon>
    </lineage>
</organism>
<sequence>HDIMAKSTMLIMMACLALAAAQHDNRKMLGYSSGSGTSAEVYGTSTASTGGNTATSVYHGEAKGDDGAYVKGSSSAATDKYSAEANHEVEGAAFGGYRGDASVDVSGGTWVYVPASYWNPSQFAKTYNGAKASTKDGGVAAGSSKSSSEATKWDAKTWGKAEAKAWPGGKPALTIVGNVTLDMVNGKPSLGGAVAYAAAVASAFGVRACIVTAAGPGMDLSALSGHDLHIVPASETLTFEHTYTYWGNARRLRVTAQPNVTLTIAHVPPRCRRARVMLLGPLMPADMDPASFLPASSGGRGSHALALMAQGLQRSLGCREEGGAPAPAQRAAPGELAGGEGGGLSGLLGRELLGMAALGPSTTVYLSDVETDAWPPGTIEGLAARTARFLVTRGALGADDHERGRRTRRPPFPVDAVVDTNGAGDCFATGHVLARAALRHAAPGAVANWAGGVAVSQPQTCKPACITQAMRAGWAVVPRLEESGGEARVGTGVVPGALGGPRAALRAALQRLLPGTERLAQQATL</sequence>
<evidence type="ECO:0000313" key="4">
    <source>
        <dbReference type="EMBL" id="RMZ53647.1"/>
    </source>
</evidence>
<dbReference type="Pfam" id="PF00294">
    <property type="entry name" value="PfkB"/>
    <property type="match status" value="1"/>
</dbReference>
<dbReference type="EMBL" id="QOKY01000196">
    <property type="protein sequence ID" value="RMZ53647.1"/>
    <property type="molecule type" value="Genomic_DNA"/>
</dbReference>
<dbReference type="SUPFAM" id="SSF53613">
    <property type="entry name" value="Ribokinase-like"/>
    <property type="match status" value="1"/>
</dbReference>
<feature type="chain" id="PRO_5018210862" description="Carbohydrate kinase PfkB domain-containing protein" evidence="2">
    <location>
        <begin position="22"/>
        <end position="525"/>
    </location>
</feature>
<name>A0A3M7KTH0_AUXPR</name>
<dbReference type="Proteomes" id="UP000279271">
    <property type="component" value="Unassembled WGS sequence"/>
</dbReference>
<evidence type="ECO:0000259" key="3">
    <source>
        <dbReference type="Pfam" id="PF00294"/>
    </source>
</evidence>
<evidence type="ECO:0000256" key="2">
    <source>
        <dbReference type="SAM" id="SignalP"/>
    </source>
</evidence>
<evidence type="ECO:0000256" key="1">
    <source>
        <dbReference type="SAM" id="MobiDB-lite"/>
    </source>
</evidence>
<feature type="signal peptide" evidence="2">
    <location>
        <begin position="1"/>
        <end position="21"/>
    </location>
</feature>
<comment type="caution">
    <text evidence="4">The sequence shown here is derived from an EMBL/GenBank/DDBJ whole genome shotgun (WGS) entry which is preliminary data.</text>
</comment>
<accession>A0A3M7KTH0</accession>
<reference evidence="5" key="1">
    <citation type="journal article" date="2018" name="Algal Res.">
        <title>Characterization of plant carbon substrate utilization by Auxenochlorella protothecoides.</title>
        <authorList>
            <person name="Vogler B.W."/>
            <person name="Starkenburg S.R."/>
            <person name="Sudasinghe N."/>
            <person name="Schambach J.Y."/>
            <person name="Rollin J.A."/>
            <person name="Pattathil S."/>
            <person name="Barry A.N."/>
        </authorList>
    </citation>
    <scope>NUCLEOTIDE SEQUENCE [LARGE SCALE GENOMIC DNA]</scope>
    <source>
        <strain evidence="5">UTEX 25</strain>
    </source>
</reference>
<dbReference type="InterPro" id="IPR011611">
    <property type="entry name" value="PfkB_dom"/>
</dbReference>
<protein>
    <recommendedName>
        <fullName evidence="3">Carbohydrate kinase PfkB domain-containing protein</fullName>
    </recommendedName>
</protein>
<keyword evidence="2" id="KW-0732">Signal</keyword>
<feature type="region of interest" description="Disordered" evidence="1">
    <location>
        <begin position="318"/>
        <end position="337"/>
    </location>
</feature>